<reference evidence="1 2" key="2">
    <citation type="submission" date="2018-11" db="EMBL/GenBank/DDBJ databases">
        <authorList>
            <consortium name="Pathogen Informatics"/>
        </authorList>
    </citation>
    <scope>NUCLEOTIDE SEQUENCE [LARGE SCALE GENOMIC DNA]</scope>
    <source>
        <strain evidence="1 2">MHpl1</strain>
    </source>
</reference>
<accession>A0A0N4X8V8</accession>
<protein>
    <submittedName>
        <fullName evidence="3">Ribosomal protein L16</fullName>
    </submittedName>
</protein>
<evidence type="ECO:0000313" key="2">
    <source>
        <dbReference type="Proteomes" id="UP000268014"/>
    </source>
</evidence>
<name>A0A0N4X8V8_HAEPC</name>
<dbReference type="AlphaFoldDB" id="A0A0N4X8V8"/>
<dbReference type="Proteomes" id="UP000268014">
    <property type="component" value="Unassembled WGS sequence"/>
</dbReference>
<dbReference type="EMBL" id="UZAF01022587">
    <property type="protein sequence ID" value="VDO86024.1"/>
    <property type="molecule type" value="Genomic_DNA"/>
</dbReference>
<organism evidence="3">
    <name type="scientific">Haemonchus placei</name>
    <name type="common">Barber's pole worm</name>
    <dbReference type="NCBI Taxonomy" id="6290"/>
    <lineage>
        <taxon>Eukaryota</taxon>
        <taxon>Metazoa</taxon>
        <taxon>Ecdysozoa</taxon>
        <taxon>Nematoda</taxon>
        <taxon>Chromadorea</taxon>
        <taxon>Rhabditida</taxon>
        <taxon>Rhabditina</taxon>
        <taxon>Rhabditomorpha</taxon>
        <taxon>Strongyloidea</taxon>
        <taxon>Trichostrongylidae</taxon>
        <taxon>Haemonchus</taxon>
    </lineage>
</organism>
<evidence type="ECO:0000313" key="1">
    <source>
        <dbReference type="EMBL" id="VDO86024.1"/>
    </source>
</evidence>
<dbReference type="WBParaSite" id="HPLM_0002080001-mRNA-1">
    <property type="protein sequence ID" value="HPLM_0002080001-mRNA-1"/>
    <property type="gene ID" value="HPLM_0002080001"/>
</dbReference>
<sequence length="85" mass="10239">MEIPARQRFSQGLLKKIYHGKIRNRRTQRLIKAEEVFKTFPNPVRLNERRLIWENLVLMVWIEEFILLSKICSNKEGMCPFFSVC</sequence>
<gene>
    <name evidence="1" type="ORF">HPLM_LOCUS20792</name>
</gene>
<reference evidence="3" key="1">
    <citation type="submission" date="2017-02" db="UniProtKB">
        <authorList>
            <consortium name="WormBaseParasite"/>
        </authorList>
    </citation>
    <scope>IDENTIFICATION</scope>
</reference>
<keyword evidence="2" id="KW-1185">Reference proteome</keyword>
<proteinExistence type="predicted"/>
<evidence type="ECO:0000313" key="3">
    <source>
        <dbReference type="WBParaSite" id="HPLM_0002080001-mRNA-1"/>
    </source>
</evidence>